<feature type="region of interest" description="Disordered" evidence="1">
    <location>
        <begin position="1"/>
        <end position="58"/>
    </location>
</feature>
<keyword evidence="3" id="KW-1185">Reference proteome</keyword>
<sequence>MSSTTIRRTNPTGYATLTTDTSEWGPARHDPDQPSHRESDGFFGTALRDGDDARPDDN</sequence>
<name>A0ABN2ANH6_9ACTN</name>
<accession>A0ABN2ANH6</accession>
<evidence type="ECO:0000313" key="3">
    <source>
        <dbReference type="Proteomes" id="UP001500842"/>
    </source>
</evidence>
<feature type="compositionally biased region" description="Basic and acidic residues" evidence="1">
    <location>
        <begin position="26"/>
        <end position="40"/>
    </location>
</feature>
<reference evidence="2 3" key="1">
    <citation type="journal article" date="2019" name="Int. J. Syst. Evol. Microbiol.">
        <title>The Global Catalogue of Microorganisms (GCM) 10K type strain sequencing project: providing services to taxonomists for standard genome sequencing and annotation.</title>
        <authorList>
            <consortium name="The Broad Institute Genomics Platform"/>
            <consortium name="The Broad Institute Genome Sequencing Center for Infectious Disease"/>
            <person name="Wu L."/>
            <person name="Ma J."/>
        </authorList>
    </citation>
    <scope>NUCLEOTIDE SEQUENCE [LARGE SCALE GENOMIC DNA]</scope>
    <source>
        <strain evidence="2 3">JCM 14942</strain>
    </source>
</reference>
<evidence type="ECO:0000313" key="2">
    <source>
        <dbReference type="EMBL" id="GAA1522450.1"/>
    </source>
</evidence>
<gene>
    <name evidence="2" type="ORF">GCM10009788_27910</name>
</gene>
<organism evidence="2 3">
    <name type="scientific">Nocardioides humi</name>
    <dbReference type="NCBI Taxonomy" id="449461"/>
    <lineage>
        <taxon>Bacteria</taxon>
        <taxon>Bacillati</taxon>
        <taxon>Actinomycetota</taxon>
        <taxon>Actinomycetes</taxon>
        <taxon>Propionibacteriales</taxon>
        <taxon>Nocardioidaceae</taxon>
        <taxon>Nocardioides</taxon>
    </lineage>
</organism>
<dbReference type="RefSeq" id="WP_181410803.1">
    <property type="nucleotide sequence ID" value="NZ_BAAAOR010000023.1"/>
</dbReference>
<dbReference type="Proteomes" id="UP001500842">
    <property type="component" value="Unassembled WGS sequence"/>
</dbReference>
<comment type="caution">
    <text evidence="2">The sequence shown here is derived from an EMBL/GenBank/DDBJ whole genome shotgun (WGS) entry which is preliminary data.</text>
</comment>
<feature type="compositionally biased region" description="Polar residues" evidence="1">
    <location>
        <begin position="1"/>
        <end position="22"/>
    </location>
</feature>
<proteinExistence type="predicted"/>
<feature type="compositionally biased region" description="Basic and acidic residues" evidence="1">
    <location>
        <begin position="48"/>
        <end position="58"/>
    </location>
</feature>
<protein>
    <submittedName>
        <fullName evidence="2">Uncharacterized protein</fullName>
    </submittedName>
</protein>
<evidence type="ECO:0000256" key="1">
    <source>
        <dbReference type="SAM" id="MobiDB-lite"/>
    </source>
</evidence>
<dbReference type="EMBL" id="BAAAOR010000023">
    <property type="protein sequence ID" value="GAA1522450.1"/>
    <property type="molecule type" value="Genomic_DNA"/>
</dbReference>